<evidence type="ECO:0000313" key="2">
    <source>
        <dbReference type="Proteomes" id="UP000314294"/>
    </source>
</evidence>
<dbReference type="AlphaFoldDB" id="A0A4Z2FH92"/>
<protein>
    <submittedName>
        <fullName evidence="1">Uncharacterized protein</fullName>
    </submittedName>
</protein>
<proteinExistence type="predicted"/>
<accession>A0A4Z2FH92</accession>
<evidence type="ECO:0000313" key="1">
    <source>
        <dbReference type="EMBL" id="TNN40281.1"/>
    </source>
</evidence>
<reference evidence="1 2" key="1">
    <citation type="submission" date="2019-03" db="EMBL/GenBank/DDBJ databases">
        <title>First draft genome of Liparis tanakae, snailfish: a comprehensive survey of snailfish specific genes.</title>
        <authorList>
            <person name="Kim W."/>
            <person name="Song I."/>
            <person name="Jeong J.-H."/>
            <person name="Kim D."/>
            <person name="Kim S."/>
            <person name="Ryu S."/>
            <person name="Song J.Y."/>
            <person name="Lee S.K."/>
        </authorList>
    </citation>
    <scope>NUCLEOTIDE SEQUENCE [LARGE SCALE GENOMIC DNA]</scope>
    <source>
        <tissue evidence="1">Muscle</tissue>
    </source>
</reference>
<comment type="caution">
    <text evidence="1">The sequence shown here is derived from an EMBL/GenBank/DDBJ whole genome shotgun (WGS) entry which is preliminary data.</text>
</comment>
<dbReference type="EMBL" id="SRLO01001203">
    <property type="protein sequence ID" value="TNN40281.1"/>
    <property type="molecule type" value="Genomic_DNA"/>
</dbReference>
<organism evidence="1 2">
    <name type="scientific">Liparis tanakae</name>
    <name type="common">Tanaka's snailfish</name>
    <dbReference type="NCBI Taxonomy" id="230148"/>
    <lineage>
        <taxon>Eukaryota</taxon>
        <taxon>Metazoa</taxon>
        <taxon>Chordata</taxon>
        <taxon>Craniata</taxon>
        <taxon>Vertebrata</taxon>
        <taxon>Euteleostomi</taxon>
        <taxon>Actinopterygii</taxon>
        <taxon>Neopterygii</taxon>
        <taxon>Teleostei</taxon>
        <taxon>Neoteleostei</taxon>
        <taxon>Acanthomorphata</taxon>
        <taxon>Eupercaria</taxon>
        <taxon>Perciformes</taxon>
        <taxon>Cottioidei</taxon>
        <taxon>Cottales</taxon>
        <taxon>Liparidae</taxon>
        <taxon>Liparis</taxon>
    </lineage>
</organism>
<name>A0A4Z2FH92_9TELE</name>
<dbReference type="Proteomes" id="UP000314294">
    <property type="component" value="Unassembled WGS sequence"/>
</dbReference>
<keyword evidence="2" id="KW-1185">Reference proteome</keyword>
<gene>
    <name evidence="1" type="ORF">EYF80_049548</name>
</gene>
<sequence>MTGELLEWDENKLLEPIKSRGNVTQEPMLRYPGTDATLPRNRCYVTREPTQRYPETDATVPRNRLVLRQPLVVEQPTGLSLAPCMCPPTITTVTNHANP</sequence>